<dbReference type="EMBL" id="PDSK01000083">
    <property type="protein sequence ID" value="PIE34567.1"/>
    <property type="molecule type" value="Genomic_DNA"/>
</dbReference>
<comment type="caution">
    <text evidence="1">The sequence shown here is derived from an EMBL/GenBank/DDBJ whole genome shotgun (WGS) entry which is preliminary data.</text>
</comment>
<name>A0A2G6KFX6_9BACT</name>
<sequence length="262" mass="30229">MTLSLNSLRKELATIYSSYDNELQHWIDSYERGVSCYKGCRTCCNMSVGLSLPEAFVLADSLSDAEYERVAEYARQVYYYAGVTTDYLADFRTAGPGWCPFLDEESGACSIHERRPANCHHVYSNLPPKYCDKDMERLLEHDAEKRQEFLSQLDPDINEYDLPIIAPLEKIFSEKYQYYLIILAARYFNVIVQGEMSWLILLAREYDLWNMVTGADKQLSDFYEQLQVTGLYHENLLTGCEEVLPDIKEQSACIDFANIVSL</sequence>
<protein>
    <recommendedName>
        <fullName evidence="3">Zinc/iron-chelating domain-containing protein</fullName>
    </recommendedName>
</protein>
<dbReference type="AlphaFoldDB" id="A0A2G6KFX6"/>
<proteinExistence type="predicted"/>
<accession>A0A2G6KFX6</accession>
<dbReference type="Pfam" id="PF03692">
    <property type="entry name" value="CxxCxxCC"/>
    <property type="match status" value="1"/>
</dbReference>
<evidence type="ECO:0008006" key="3">
    <source>
        <dbReference type="Google" id="ProtNLM"/>
    </source>
</evidence>
<dbReference type="Proteomes" id="UP000230821">
    <property type="component" value="Unassembled WGS sequence"/>
</dbReference>
<evidence type="ECO:0000313" key="1">
    <source>
        <dbReference type="EMBL" id="PIE34567.1"/>
    </source>
</evidence>
<dbReference type="InterPro" id="IPR005358">
    <property type="entry name" value="Puta_zinc/iron-chelating_dom"/>
</dbReference>
<organism evidence="1 2">
    <name type="scientific">candidate division KSB3 bacterium</name>
    <dbReference type="NCBI Taxonomy" id="2044937"/>
    <lineage>
        <taxon>Bacteria</taxon>
        <taxon>candidate division KSB3</taxon>
    </lineage>
</organism>
<reference evidence="1 2" key="1">
    <citation type="submission" date="2017-10" db="EMBL/GenBank/DDBJ databases">
        <title>Novel microbial diversity and functional potential in the marine mammal oral microbiome.</title>
        <authorList>
            <person name="Dudek N.K."/>
            <person name="Sun C.L."/>
            <person name="Burstein D."/>
            <person name="Kantor R.S."/>
            <person name="Aliaga Goltsman D.S."/>
            <person name="Bik E.M."/>
            <person name="Thomas B.C."/>
            <person name="Banfield J.F."/>
            <person name="Relman D.A."/>
        </authorList>
    </citation>
    <scope>NUCLEOTIDE SEQUENCE [LARGE SCALE GENOMIC DNA]</scope>
    <source>
        <strain evidence="1">DOLJORAL78_47_16</strain>
    </source>
</reference>
<gene>
    <name evidence="1" type="ORF">CSA56_07385</name>
</gene>
<evidence type="ECO:0000313" key="2">
    <source>
        <dbReference type="Proteomes" id="UP000230821"/>
    </source>
</evidence>